<keyword evidence="3" id="KW-1185">Reference proteome</keyword>
<organism evidence="2 3">
    <name type="scientific">Stylosanthes scabra</name>
    <dbReference type="NCBI Taxonomy" id="79078"/>
    <lineage>
        <taxon>Eukaryota</taxon>
        <taxon>Viridiplantae</taxon>
        <taxon>Streptophyta</taxon>
        <taxon>Embryophyta</taxon>
        <taxon>Tracheophyta</taxon>
        <taxon>Spermatophyta</taxon>
        <taxon>Magnoliopsida</taxon>
        <taxon>eudicotyledons</taxon>
        <taxon>Gunneridae</taxon>
        <taxon>Pentapetalae</taxon>
        <taxon>rosids</taxon>
        <taxon>fabids</taxon>
        <taxon>Fabales</taxon>
        <taxon>Fabaceae</taxon>
        <taxon>Papilionoideae</taxon>
        <taxon>50 kb inversion clade</taxon>
        <taxon>dalbergioids sensu lato</taxon>
        <taxon>Dalbergieae</taxon>
        <taxon>Pterocarpus clade</taxon>
        <taxon>Stylosanthes</taxon>
    </lineage>
</organism>
<evidence type="ECO:0000256" key="1">
    <source>
        <dbReference type="SAM" id="MobiDB-lite"/>
    </source>
</evidence>
<feature type="region of interest" description="Disordered" evidence="1">
    <location>
        <begin position="261"/>
        <end position="280"/>
    </location>
</feature>
<dbReference type="Proteomes" id="UP001341840">
    <property type="component" value="Unassembled WGS sequence"/>
</dbReference>
<comment type="caution">
    <text evidence="2">The sequence shown here is derived from an EMBL/GenBank/DDBJ whole genome shotgun (WGS) entry which is preliminary data.</text>
</comment>
<proteinExistence type="predicted"/>
<reference evidence="2 3" key="1">
    <citation type="journal article" date="2023" name="Plants (Basel)">
        <title>Bridging the Gap: Combining Genomics and Transcriptomics Approaches to Understand Stylosanthes scabra, an Orphan Legume from the Brazilian Caatinga.</title>
        <authorList>
            <person name="Ferreira-Neto J.R.C."/>
            <person name="da Silva M.D."/>
            <person name="Binneck E."/>
            <person name="de Melo N.F."/>
            <person name="da Silva R.H."/>
            <person name="de Melo A.L.T.M."/>
            <person name="Pandolfi V."/>
            <person name="Bustamante F.O."/>
            <person name="Brasileiro-Vidal A.C."/>
            <person name="Benko-Iseppon A.M."/>
        </authorList>
    </citation>
    <scope>NUCLEOTIDE SEQUENCE [LARGE SCALE GENOMIC DNA]</scope>
    <source>
        <tissue evidence="2">Leaves</tissue>
    </source>
</reference>
<accession>A0ABU6ZQ58</accession>
<evidence type="ECO:0000313" key="3">
    <source>
        <dbReference type="Proteomes" id="UP001341840"/>
    </source>
</evidence>
<dbReference type="EMBL" id="JASCZI010273042">
    <property type="protein sequence ID" value="MED6224119.1"/>
    <property type="molecule type" value="Genomic_DNA"/>
</dbReference>
<feature type="compositionally biased region" description="Basic and acidic residues" evidence="1">
    <location>
        <begin position="268"/>
        <end position="280"/>
    </location>
</feature>
<sequence>MRGSSMPMRGWMMQGATLKDSGVGSAWMHAGQGNFPRICVGLLRLCVGVKLVGESGSRLNMCKRELERELVGHGGFPRICVDFPRLCVVRRGKGATPRLDQGCLGVDGSLLSTHMRPLPRICVELFLRYASKLRFLLCKLPFFIFLPPFQPPFSQQPIIPNAPHPKPTLSTSFEAALEKLTLTTTGFVQSTNNFIEEARTNFRNQESSIRNLETQLGQIAKQLSTTLPNAFPSNTEDNPKGECKAITLRSGRALEDVSKKVNVQPTMEKGKKDATKEGKL</sequence>
<name>A0ABU6ZQ58_9FABA</name>
<gene>
    <name evidence="2" type="ORF">PIB30_080678</name>
</gene>
<protein>
    <submittedName>
        <fullName evidence="2">Uncharacterized protein</fullName>
    </submittedName>
</protein>
<evidence type="ECO:0000313" key="2">
    <source>
        <dbReference type="EMBL" id="MED6224119.1"/>
    </source>
</evidence>